<name>A0A381YMC3_9ZZZZ</name>
<sequence>VENNVWGQGDIDEFIQCIYRTGSGDNIHFGWNWDWPNVNNDVKSYPEVIYGKKPWSSSSTTQELPIKIQNIDEIYVDYDLSMNASGSYNLAFEFWVTTDSLSSETGITTEVMVWMDNNIINPAGNLIASVNFDGFEYKVYRANWDSWTYIAFLSIERQYSGVLAVHNFVHYLVNEGILNADEYFADFEMGNEVVYGTGQTDIRKYDLYVNTNPLSTNNYSSSPNTYHLSTNYPNPFNATTRIDFSLPIDQFVNIKVYDVLGNEISTLINDKLSTGKHSIQWDASNHSTGIYFIKLECANYFKIRKMLLLK</sequence>
<dbReference type="SUPFAM" id="SSF49899">
    <property type="entry name" value="Concanavalin A-like lectins/glucanases"/>
    <property type="match status" value="1"/>
</dbReference>
<dbReference type="InterPro" id="IPR026444">
    <property type="entry name" value="Secre_tail"/>
</dbReference>
<evidence type="ECO:0000259" key="2">
    <source>
        <dbReference type="Pfam" id="PF18962"/>
    </source>
</evidence>
<dbReference type="InterPro" id="IPR013320">
    <property type="entry name" value="ConA-like_dom_sf"/>
</dbReference>
<dbReference type="InterPro" id="IPR002594">
    <property type="entry name" value="GH12"/>
</dbReference>
<evidence type="ECO:0000313" key="3">
    <source>
        <dbReference type="EMBL" id="SVA77673.1"/>
    </source>
</evidence>
<feature type="domain" description="Secretion system C-terminal sorting" evidence="2">
    <location>
        <begin position="232"/>
        <end position="306"/>
    </location>
</feature>
<dbReference type="Gene3D" id="2.60.40.4070">
    <property type="match status" value="1"/>
</dbReference>
<protein>
    <recommendedName>
        <fullName evidence="2">Secretion system C-terminal sorting domain-containing protein</fullName>
    </recommendedName>
</protein>
<organism evidence="3">
    <name type="scientific">marine metagenome</name>
    <dbReference type="NCBI Taxonomy" id="408172"/>
    <lineage>
        <taxon>unclassified sequences</taxon>
        <taxon>metagenomes</taxon>
        <taxon>ecological metagenomes</taxon>
    </lineage>
</organism>
<proteinExistence type="inferred from homology"/>
<evidence type="ECO:0000256" key="1">
    <source>
        <dbReference type="ARBA" id="ARBA00005519"/>
    </source>
</evidence>
<dbReference type="Gene3D" id="2.60.120.180">
    <property type="match status" value="1"/>
</dbReference>
<dbReference type="AlphaFoldDB" id="A0A381YMC3"/>
<dbReference type="InterPro" id="IPR013319">
    <property type="entry name" value="GH11/12"/>
</dbReference>
<dbReference type="PANTHER" id="PTHR34002:SF9">
    <property type="entry name" value="XYLOGLUCAN-SPECIFIC ENDO-BETA-1,4-GLUCANASE A"/>
    <property type="match status" value="1"/>
</dbReference>
<dbReference type="EMBL" id="UINC01018481">
    <property type="protein sequence ID" value="SVA77673.1"/>
    <property type="molecule type" value="Genomic_DNA"/>
</dbReference>
<accession>A0A381YMC3</accession>
<gene>
    <name evidence="3" type="ORF">METZ01_LOCUS130527</name>
</gene>
<dbReference type="NCBIfam" id="TIGR04183">
    <property type="entry name" value="Por_Secre_tail"/>
    <property type="match status" value="1"/>
</dbReference>
<dbReference type="Pfam" id="PF01670">
    <property type="entry name" value="Glyco_hydro_12"/>
    <property type="match status" value="1"/>
</dbReference>
<dbReference type="GO" id="GO:0008810">
    <property type="term" value="F:cellulase activity"/>
    <property type="evidence" value="ECO:0007669"/>
    <property type="project" value="InterPro"/>
</dbReference>
<feature type="non-terminal residue" evidence="3">
    <location>
        <position position="1"/>
    </location>
</feature>
<reference evidence="3" key="1">
    <citation type="submission" date="2018-05" db="EMBL/GenBank/DDBJ databases">
        <authorList>
            <person name="Lanie J.A."/>
            <person name="Ng W.-L."/>
            <person name="Kazmierczak K.M."/>
            <person name="Andrzejewski T.M."/>
            <person name="Davidsen T.M."/>
            <person name="Wayne K.J."/>
            <person name="Tettelin H."/>
            <person name="Glass J.I."/>
            <person name="Rusch D."/>
            <person name="Podicherti R."/>
            <person name="Tsui H.-C.T."/>
            <person name="Winkler M.E."/>
        </authorList>
    </citation>
    <scope>NUCLEOTIDE SEQUENCE</scope>
</reference>
<dbReference type="GO" id="GO:0000272">
    <property type="term" value="P:polysaccharide catabolic process"/>
    <property type="evidence" value="ECO:0007669"/>
    <property type="project" value="InterPro"/>
</dbReference>
<comment type="similarity">
    <text evidence="1">Belongs to the glycosyl hydrolase 12 (cellulase H) family.</text>
</comment>
<dbReference type="Pfam" id="PF18962">
    <property type="entry name" value="Por_Secre_tail"/>
    <property type="match status" value="1"/>
</dbReference>
<dbReference type="PANTHER" id="PTHR34002">
    <property type="entry name" value="BLR1656 PROTEIN"/>
    <property type="match status" value="1"/>
</dbReference>